<keyword evidence="5" id="KW-0547">Nucleotide-binding</keyword>
<reference evidence="11 12" key="1">
    <citation type="journal article" date="2015" name="Genome Biol. Evol.">
        <title>Comparative Genomics of a Bacterivorous Green Alga Reveals Evolutionary Causalities and Consequences of Phago-Mixotrophic Mode of Nutrition.</title>
        <authorList>
            <person name="Burns J.A."/>
            <person name="Paasch A."/>
            <person name="Narechania A."/>
            <person name="Kim E."/>
        </authorList>
    </citation>
    <scope>NUCLEOTIDE SEQUENCE [LARGE SCALE GENOMIC DNA]</scope>
    <source>
        <strain evidence="11 12">PLY_AMNH</strain>
    </source>
</reference>
<feature type="transmembrane region" description="Helical" evidence="9">
    <location>
        <begin position="204"/>
        <end position="222"/>
    </location>
</feature>
<feature type="transmembrane region" description="Helical" evidence="9">
    <location>
        <begin position="348"/>
        <end position="368"/>
    </location>
</feature>
<protein>
    <recommendedName>
        <fullName evidence="10">ABC transmembrane type-1 domain-containing protein</fullName>
    </recommendedName>
</protein>
<feature type="transmembrane region" description="Helical" evidence="9">
    <location>
        <begin position="134"/>
        <end position="156"/>
    </location>
</feature>
<evidence type="ECO:0000256" key="3">
    <source>
        <dbReference type="ARBA" id="ARBA00022448"/>
    </source>
</evidence>
<dbReference type="GO" id="GO:0140359">
    <property type="term" value="F:ABC-type transporter activity"/>
    <property type="evidence" value="ECO:0007669"/>
    <property type="project" value="InterPro"/>
</dbReference>
<name>A0AAE0FU15_9CHLO</name>
<organism evidence="11 12">
    <name type="scientific">Cymbomonas tetramitiformis</name>
    <dbReference type="NCBI Taxonomy" id="36881"/>
    <lineage>
        <taxon>Eukaryota</taxon>
        <taxon>Viridiplantae</taxon>
        <taxon>Chlorophyta</taxon>
        <taxon>Pyramimonadophyceae</taxon>
        <taxon>Pyramimonadales</taxon>
        <taxon>Pyramimonadaceae</taxon>
        <taxon>Cymbomonas</taxon>
    </lineage>
</organism>
<feature type="transmembrane region" description="Helical" evidence="9">
    <location>
        <begin position="228"/>
        <end position="251"/>
    </location>
</feature>
<evidence type="ECO:0000256" key="1">
    <source>
        <dbReference type="ARBA" id="ARBA00004141"/>
    </source>
</evidence>
<dbReference type="Gene3D" id="1.20.1560.10">
    <property type="entry name" value="ABC transporter type 1, transmembrane domain"/>
    <property type="match status" value="1"/>
</dbReference>
<dbReference type="InterPro" id="IPR003439">
    <property type="entry name" value="ABC_transporter-like_ATP-bd"/>
</dbReference>
<accession>A0AAE0FU15</accession>
<dbReference type="GO" id="GO:0016887">
    <property type="term" value="F:ATP hydrolysis activity"/>
    <property type="evidence" value="ECO:0007669"/>
    <property type="project" value="InterPro"/>
</dbReference>
<keyword evidence="3" id="KW-0813">Transport</keyword>
<comment type="caution">
    <text evidence="11">The sequence shown here is derived from an EMBL/GenBank/DDBJ whole genome shotgun (WGS) entry which is preliminary data.</text>
</comment>
<dbReference type="GO" id="GO:0016020">
    <property type="term" value="C:membrane"/>
    <property type="evidence" value="ECO:0007669"/>
    <property type="project" value="UniProtKB-SubCell"/>
</dbReference>
<evidence type="ECO:0000256" key="7">
    <source>
        <dbReference type="ARBA" id="ARBA00022989"/>
    </source>
</evidence>
<dbReference type="PANTHER" id="PTHR24223">
    <property type="entry name" value="ATP-BINDING CASSETTE SUB-FAMILY C"/>
    <property type="match status" value="1"/>
</dbReference>
<keyword evidence="12" id="KW-1185">Reference proteome</keyword>
<keyword evidence="7 9" id="KW-1133">Transmembrane helix</keyword>
<dbReference type="GO" id="GO:0005524">
    <property type="term" value="F:ATP binding"/>
    <property type="evidence" value="ECO:0007669"/>
    <property type="project" value="UniProtKB-KW"/>
</dbReference>
<comment type="subcellular location">
    <subcellularLocation>
        <location evidence="1">Membrane</location>
        <topology evidence="1">Multi-pass membrane protein</topology>
    </subcellularLocation>
</comment>
<sequence length="570" mass="62866">MSPKENALPVRDNNFERVGFLWRTFFIYVLGVFRQVYNSPGDLLNSKDLPLPPARLLPEKSVANLSRIWDEERVRASKSGKEASLVRALIRYVGADIGVTVALSWCGIAFNMCIALFTTGIVRAMDGTYSPATGYFIAFLTYLCLHIGCLFLQHAMQNQACVSMMMSGALNGMIFRKPAKITSSERSKYTEGQLVNLSMVDCQTVLEVGLFLGFFLIVPLQVVLSVVFLYLLLGPPLLLGLGILIFNVFLVEREGNQVKVLQMEKNVLADKRNTVLNESLQGVRTVKLLSWERFIGSRVAKLRAVELKNLHSAAFHRAVQAFFSFGLPTLATVATFIVYEYLGNDLDAGTVFTCVGLFEYLGMSLIILPNLINELRRMHVSVTRIQGFLRETDNYQPSLSSADCGVVRVTRGSFFWQEETEEPEEKVAGVVAAGTEAAVKTRSTEPSAQPLTLRNINFEAKKGELVAVVGTVGSGKTTLGQAILGLVSSTNDSKVFVGGRTAFVAQTAFVMNDSIRENIIFGGEMNEAWYKRCISACQLEPDLDVFMAGDETQVCDRAPSLSQLQLLDAQ</sequence>
<dbReference type="PROSITE" id="PS50929">
    <property type="entry name" value="ABC_TM1F"/>
    <property type="match status" value="1"/>
</dbReference>
<proteinExistence type="inferred from homology"/>
<keyword evidence="8 9" id="KW-0472">Membrane</keyword>
<keyword evidence="6" id="KW-0067">ATP-binding</keyword>
<evidence type="ECO:0000256" key="4">
    <source>
        <dbReference type="ARBA" id="ARBA00022692"/>
    </source>
</evidence>
<comment type="similarity">
    <text evidence="2">Belongs to the ABC transporter superfamily. ABCC family. Conjugate transporter (TC 3.A.1.208) subfamily.</text>
</comment>
<evidence type="ECO:0000256" key="5">
    <source>
        <dbReference type="ARBA" id="ARBA00022741"/>
    </source>
</evidence>
<evidence type="ECO:0000256" key="9">
    <source>
        <dbReference type="SAM" id="Phobius"/>
    </source>
</evidence>
<evidence type="ECO:0000313" key="12">
    <source>
        <dbReference type="Proteomes" id="UP001190700"/>
    </source>
</evidence>
<evidence type="ECO:0000256" key="6">
    <source>
        <dbReference type="ARBA" id="ARBA00022840"/>
    </source>
</evidence>
<evidence type="ECO:0000256" key="2">
    <source>
        <dbReference type="ARBA" id="ARBA00009726"/>
    </source>
</evidence>
<dbReference type="SUPFAM" id="SSF52540">
    <property type="entry name" value="P-loop containing nucleoside triphosphate hydrolases"/>
    <property type="match status" value="1"/>
</dbReference>
<feature type="domain" description="ABC transmembrane type-1" evidence="10">
    <location>
        <begin position="97"/>
        <end position="377"/>
    </location>
</feature>
<keyword evidence="4 9" id="KW-0812">Transmembrane</keyword>
<feature type="transmembrane region" description="Helical" evidence="9">
    <location>
        <begin position="20"/>
        <end position="37"/>
    </location>
</feature>
<evidence type="ECO:0000313" key="11">
    <source>
        <dbReference type="EMBL" id="KAK3265628.1"/>
    </source>
</evidence>
<dbReference type="AlphaFoldDB" id="A0AAE0FU15"/>
<dbReference type="CDD" id="cd18579">
    <property type="entry name" value="ABC_6TM_ABCC_D1"/>
    <property type="match status" value="1"/>
</dbReference>
<dbReference type="InterPro" id="IPR011527">
    <property type="entry name" value="ABC1_TM_dom"/>
</dbReference>
<dbReference type="Proteomes" id="UP001190700">
    <property type="component" value="Unassembled WGS sequence"/>
</dbReference>
<gene>
    <name evidence="11" type="ORF">CYMTET_25701</name>
</gene>
<evidence type="ECO:0000259" key="10">
    <source>
        <dbReference type="PROSITE" id="PS50929"/>
    </source>
</evidence>
<dbReference type="Pfam" id="PF00005">
    <property type="entry name" value="ABC_tran"/>
    <property type="match status" value="1"/>
</dbReference>
<dbReference type="PANTHER" id="PTHR24223:SF456">
    <property type="entry name" value="MULTIDRUG RESISTANCE-ASSOCIATED PROTEIN LETHAL(2)03659"/>
    <property type="match status" value="1"/>
</dbReference>
<feature type="transmembrane region" description="Helical" evidence="9">
    <location>
        <begin position="321"/>
        <end position="342"/>
    </location>
</feature>
<dbReference type="EMBL" id="LGRX02013787">
    <property type="protein sequence ID" value="KAK3265628.1"/>
    <property type="molecule type" value="Genomic_DNA"/>
</dbReference>
<dbReference type="Pfam" id="PF00664">
    <property type="entry name" value="ABC_membrane"/>
    <property type="match status" value="1"/>
</dbReference>
<dbReference type="InterPro" id="IPR027417">
    <property type="entry name" value="P-loop_NTPase"/>
</dbReference>
<dbReference type="InterPro" id="IPR050173">
    <property type="entry name" value="ABC_transporter_C-like"/>
</dbReference>
<dbReference type="SUPFAM" id="SSF90123">
    <property type="entry name" value="ABC transporter transmembrane region"/>
    <property type="match status" value="1"/>
</dbReference>
<evidence type="ECO:0000256" key="8">
    <source>
        <dbReference type="ARBA" id="ARBA00023136"/>
    </source>
</evidence>
<dbReference type="Gene3D" id="3.40.50.300">
    <property type="entry name" value="P-loop containing nucleotide triphosphate hydrolases"/>
    <property type="match status" value="1"/>
</dbReference>
<dbReference type="InterPro" id="IPR036640">
    <property type="entry name" value="ABC1_TM_sf"/>
</dbReference>
<dbReference type="InterPro" id="IPR044746">
    <property type="entry name" value="ABCC_6TM_D1"/>
</dbReference>
<feature type="transmembrane region" description="Helical" evidence="9">
    <location>
        <begin position="97"/>
        <end position="122"/>
    </location>
</feature>